<evidence type="ECO:0000256" key="20">
    <source>
        <dbReference type="SAM" id="SignalP"/>
    </source>
</evidence>
<evidence type="ECO:0000256" key="14">
    <source>
        <dbReference type="ARBA" id="ARBA00022989"/>
    </source>
</evidence>
<dbReference type="Pfam" id="PF06479">
    <property type="entry name" value="Ribonuc_2-5A"/>
    <property type="match status" value="1"/>
</dbReference>
<evidence type="ECO:0000256" key="2">
    <source>
        <dbReference type="ARBA" id="ARBA00004479"/>
    </source>
</evidence>
<feature type="domain" description="KEN" evidence="22">
    <location>
        <begin position="984"/>
        <end position="1114"/>
    </location>
</feature>
<dbReference type="GO" id="GO:0036498">
    <property type="term" value="P:IRE1-mediated unfolded protein response"/>
    <property type="evidence" value="ECO:0007669"/>
    <property type="project" value="TreeGrafter"/>
</dbReference>
<evidence type="ECO:0000256" key="5">
    <source>
        <dbReference type="ARBA" id="ARBA00022679"/>
    </source>
</evidence>
<evidence type="ECO:0000256" key="16">
    <source>
        <dbReference type="ARBA" id="ARBA00023180"/>
    </source>
</evidence>
<gene>
    <name evidence="23" type="ORF">LAME_0F14334G</name>
</gene>
<dbReference type="Gene3D" id="1.10.510.10">
    <property type="entry name" value="Transferase(Phosphotransferase) domain 1"/>
    <property type="match status" value="1"/>
</dbReference>
<dbReference type="InterPro" id="IPR011009">
    <property type="entry name" value="Kinase-like_dom_sf"/>
</dbReference>
<evidence type="ECO:0000313" key="23">
    <source>
        <dbReference type="EMBL" id="SCU95977.1"/>
    </source>
</evidence>
<dbReference type="InterPro" id="IPR038357">
    <property type="entry name" value="KEN_sf"/>
</dbReference>
<feature type="signal peptide" evidence="20">
    <location>
        <begin position="1"/>
        <end position="26"/>
    </location>
</feature>
<dbReference type="GO" id="GO:0016787">
    <property type="term" value="F:hydrolase activity"/>
    <property type="evidence" value="ECO:0007669"/>
    <property type="project" value="UniProtKB-KW"/>
</dbReference>
<name>A0A1G4JXU0_9SACH</name>
<dbReference type="InterPro" id="IPR000719">
    <property type="entry name" value="Prot_kinase_dom"/>
</dbReference>
<dbReference type="Gene3D" id="2.130.10.10">
    <property type="entry name" value="YVTN repeat-like/Quinoprotein amine dehydrogenase"/>
    <property type="match status" value="1"/>
</dbReference>
<feature type="chain" id="PRO_5009236252" description="non-specific serine/threonine protein kinase" evidence="20">
    <location>
        <begin position="27"/>
        <end position="1114"/>
    </location>
</feature>
<evidence type="ECO:0000256" key="19">
    <source>
        <dbReference type="SAM" id="MobiDB-lite"/>
    </source>
</evidence>
<dbReference type="GO" id="GO:1990604">
    <property type="term" value="C:IRE1-TRAF2-ASK1 complex"/>
    <property type="evidence" value="ECO:0007669"/>
    <property type="project" value="TreeGrafter"/>
</dbReference>
<evidence type="ECO:0000256" key="9">
    <source>
        <dbReference type="ARBA" id="ARBA00022741"/>
    </source>
</evidence>
<keyword evidence="11" id="KW-0378">Hydrolase</keyword>
<comment type="subcellular location">
    <subcellularLocation>
        <location evidence="2">Membrane</location>
        <topology evidence="2">Single-pass type I membrane protein</topology>
    </subcellularLocation>
</comment>
<feature type="compositionally biased region" description="Basic residues" evidence="19">
    <location>
        <begin position="634"/>
        <end position="648"/>
    </location>
</feature>
<evidence type="ECO:0000259" key="21">
    <source>
        <dbReference type="PROSITE" id="PS50011"/>
    </source>
</evidence>
<sequence length="1114" mass="125191">MRQPIGSRLLICYLGILCFFMTEVRCGWPEWMQSNSAVAGRPKMLKVDTLHPEVYTAKPTVFRKTKTPKSYSLTPRATGLIYRSPKYNAENIQSSLSYLPSPGQIFDDDTPKTVISLTSNDRNPERFTLLDVIIATDLEGNIHALSRTTGEILWSVDHASAPLVSVSEPTDPKNETLIVEPYGDGNIYYYNVFQGLQKLPISIKHLVNLSPLDLKTKIVIDEDGTTVDDEKIYAGARQSTVYNINIKTGQILSAYGPGAENLANYNADFNCSGADFDKHNCDDIFVLGKTTYQLGIYNKNGLVYNVTYAAWQQNAADSHLASKYKQSFDGISIAPFDGNSLLAVDSELRYAKWISPHFQSTINSVFDVFVDSGTNERIILPHPLEYQSQEREENKVLIGLTSENSLFAMSDIHYPSLVDSSATSRGTELKKGNYCSIIGDDTTNEAILGVHKLQSLRFEQVVPDRSNSYQTSLPGSSRLLLDGPKRSSGENNAVALEEDSSKALDRYISDRELQVLRLEAQERIARELLSNHQKSYAFRFANFVYRIVEGGLMLVFSFFILGLLSKLKILAPIYSWVERSGLFTRGDIITGPIEIGNDPDSLPDSVGNKVTTKHVNIVEADDNTDQLQDDSSDRKKRKRGSRGGKKTRKESTPTLSERESGGQDVEAEDALQNLVVSKKVLGYGSAGTVVFQGTFQHRPVAIKRMLIDFYDVGTQEIKLLTESDHHPNVVRYYCSETSGRFLYIALELCTATLEDVVAGKASSSAVLEAQSSLDPINVLLQIAQGVAHLHSIKIVHRDLKPQNILVAPTRKYMQHLNHQLAPMRVLISDFGLCKRLGPDQSSFHTHQGNASGTSGWRAPELLEVDHERGEADGFRESDFIIDSSGCSTSDLMYQKRLTRAIDIFSMGCIFYYVLSKGGHPFGDRYTRDGSILKAQFSLEGIKKSLRDSYAVVEATDLLTQMLAHKPSKRPTADQIIKHPLFWTLPKKLEFLLKVSDRFEVERRVPPSELLLKLEAVSERVIPNRDWTVKFDAIFMENLGKYRKYSGERLMDLLRAFRNKYHHFMDLPPDLAEVMGPIPDGFYLFFARRFPRLLIEIYFVVRKHLKDDQILGSYL</sequence>
<dbReference type="SMART" id="SM00580">
    <property type="entry name" value="PUG"/>
    <property type="match status" value="1"/>
</dbReference>
<proteinExistence type="predicted"/>
<evidence type="ECO:0000256" key="13">
    <source>
        <dbReference type="ARBA" id="ARBA00022842"/>
    </source>
</evidence>
<evidence type="ECO:0000256" key="7">
    <source>
        <dbReference type="ARBA" id="ARBA00022723"/>
    </source>
</evidence>
<dbReference type="GO" id="GO:0005524">
    <property type="term" value="F:ATP binding"/>
    <property type="evidence" value="ECO:0007669"/>
    <property type="project" value="UniProtKB-KW"/>
</dbReference>
<dbReference type="SUPFAM" id="SSF56112">
    <property type="entry name" value="Protein kinase-like (PK-like)"/>
    <property type="match status" value="1"/>
</dbReference>
<keyword evidence="14" id="KW-1133">Transmembrane helix</keyword>
<accession>A0A1G4JXU0</accession>
<feature type="compositionally biased region" description="Polar residues" evidence="19">
    <location>
        <begin position="466"/>
        <end position="475"/>
    </location>
</feature>
<keyword evidence="4" id="KW-0723">Serine/threonine-protein kinase</keyword>
<keyword evidence="24" id="KW-1185">Reference proteome</keyword>
<reference evidence="24" key="1">
    <citation type="submission" date="2016-03" db="EMBL/GenBank/DDBJ databases">
        <authorList>
            <person name="Devillers Hugo."/>
        </authorList>
    </citation>
    <scope>NUCLEOTIDE SEQUENCE [LARGE SCALE GENOMIC DNA]</scope>
</reference>
<evidence type="ECO:0000256" key="4">
    <source>
        <dbReference type="ARBA" id="ARBA00022527"/>
    </source>
</evidence>
<dbReference type="SUPFAM" id="SSF50998">
    <property type="entry name" value="Quinoprotein alcohol dehydrogenase-like"/>
    <property type="match status" value="1"/>
</dbReference>
<dbReference type="Gene3D" id="3.30.200.20">
    <property type="entry name" value="Phosphorylase Kinase, domain 1"/>
    <property type="match status" value="1"/>
</dbReference>
<dbReference type="InterPro" id="IPR045133">
    <property type="entry name" value="IRE1/2-like"/>
</dbReference>
<keyword evidence="5" id="KW-0808">Transferase</keyword>
<dbReference type="InterPro" id="IPR008271">
    <property type="entry name" value="Ser/Thr_kinase_AS"/>
</dbReference>
<dbReference type="EC" id="2.7.11.1" evidence="3"/>
<evidence type="ECO:0000256" key="11">
    <source>
        <dbReference type="ARBA" id="ARBA00022801"/>
    </source>
</evidence>
<protein>
    <recommendedName>
        <fullName evidence="3">non-specific serine/threonine protein kinase</fullName>
        <ecNumber evidence="3">2.7.11.1</ecNumber>
    </recommendedName>
</protein>
<dbReference type="FunFam" id="1.20.1440.180:FF:000002">
    <property type="entry name" value="Serine/threonine-protein kinase/endoribonuclease IRE1"/>
    <property type="match status" value="1"/>
</dbReference>
<dbReference type="InterPro" id="IPR015943">
    <property type="entry name" value="WD40/YVTN_repeat-like_dom_sf"/>
</dbReference>
<evidence type="ECO:0000256" key="17">
    <source>
        <dbReference type="ARBA" id="ARBA00048659"/>
    </source>
</evidence>
<dbReference type="Proteomes" id="UP000191144">
    <property type="component" value="Chromosome F"/>
</dbReference>
<comment type="cofactor">
    <cofactor evidence="1">
        <name>Mg(2+)</name>
        <dbReference type="ChEBI" id="CHEBI:18420"/>
    </cofactor>
</comment>
<evidence type="ECO:0000256" key="3">
    <source>
        <dbReference type="ARBA" id="ARBA00012513"/>
    </source>
</evidence>
<dbReference type="FunFam" id="3.30.200.20:FF:000077">
    <property type="entry name" value="Putative Serine/threonine-protein kinase/endoribonuclease IRE1"/>
    <property type="match status" value="1"/>
</dbReference>
<dbReference type="PANTHER" id="PTHR13954">
    <property type="entry name" value="IRE1-RELATED"/>
    <property type="match status" value="1"/>
</dbReference>
<evidence type="ECO:0000256" key="10">
    <source>
        <dbReference type="ARBA" id="ARBA00022777"/>
    </source>
</evidence>
<dbReference type="InterPro" id="IPR011047">
    <property type="entry name" value="Quinoprotein_ADH-like_sf"/>
</dbReference>
<keyword evidence="15" id="KW-0472">Membrane</keyword>
<dbReference type="PROSITE" id="PS51392">
    <property type="entry name" value="KEN"/>
    <property type="match status" value="1"/>
</dbReference>
<keyword evidence="12" id="KW-0067">ATP-binding</keyword>
<evidence type="ECO:0000256" key="1">
    <source>
        <dbReference type="ARBA" id="ARBA00001946"/>
    </source>
</evidence>
<dbReference type="SMART" id="SM00220">
    <property type="entry name" value="S_TKc"/>
    <property type="match status" value="1"/>
</dbReference>
<dbReference type="Pfam" id="PF00069">
    <property type="entry name" value="Pkinase"/>
    <property type="match status" value="1"/>
</dbReference>
<evidence type="ECO:0000259" key="22">
    <source>
        <dbReference type="PROSITE" id="PS51392"/>
    </source>
</evidence>
<evidence type="ECO:0000313" key="24">
    <source>
        <dbReference type="Proteomes" id="UP000191144"/>
    </source>
</evidence>
<feature type="region of interest" description="Disordered" evidence="19">
    <location>
        <begin position="466"/>
        <end position="493"/>
    </location>
</feature>
<dbReference type="FunFam" id="1.10.510.10:FF:000572">
    <property type="entry name" value="Serine/threonine-protein kinase/endoribonuclease IRE1"/>
    <property type="match status" value="1"/>
</dbReference>
<keyword evidence="10" id="KW-0418">Kinase</keyword>
<dbReference type="GO" id="GO:0046872">
    <property type="term" value="F:metal ion binding"/>
    <property type="evidence" value="ECO:0007669"/>
    <property type="project" value="UniProtKB-KW"/>
</dbReference>
<comment type="catalytic activity">
    <reaction evidence="18">
        <text>L-seryl-[protein] + ATP = O-phospho-L-seryl-[protein] + ADP + H(+)</text>
        <dbReference type="Rhea" id="RHEA:17989"/>
        <dbReference type="Rhea" id="RHEA-COMP:9863"/>
        <dbReference type="Rhea" id="RHEA-COMP:11604"/>
        <dbReference type="ChEBI" id="CHEBI:15378"/>
        <dbReference type="ChEBI" id="CHEBI:29999"/>
        <dbReference type="ChEBI" id="CHEBI:30616"/>
        <dbReference type="ChEBI" id="CHEBI:83421"/>
        <dbReference type="ChEBI" id="CHEBI:456216"/>
        <dbReference type="EC" id="2.7.11.1"/>
    </reaction>
    <physiologicalReaction direction="left-to-right" evidence="18">
        <dbReference type="Rhea" id="RHEA:17990"/>
    </physiologicalReaction>
</comment>
<keyword evidence="13" id="KW-0460">Magnesium</keyword>
<dbReference type="Gene3D" id="1.20.1440.180">
    <property type="entry name" value="KEN domain"/>
    <property type="match status" value="1"/>
</dbReference>
<comment type="catalytic activity">
    <reaction evidence="17">
        <text>L-threonyl-[protein] + ATP = O-phospho-L-threonyl-[protein] + ADP + H(+)</text>
        <dbReference type="Rhea" id="RHEA:46608"/>
        <dbReference type="Rhea" id="RHEA-COMP:11060"/>
        <dbReference type="Rhea" id="RHEA-COMP:11605"/>
        <dbReference type="ChEBI" id="CHEBI:15378"/>
        <dbReference type="ChEBI" id="CHEBI:30013"/>
        <dbReference type="ChEBI" id="CHEBI:30616"/>
        <dbReference type="ChEBI" id="CHEBI:61977"/>
        <dbReference type="ChEBI" id="CHEBI:456216"/>
        <dbReference type="EC" id="2.7.11.1"/>
    </reaction>
    <physiologicalReaction direction="left-to-right" evidence="17">
        <dbReference type="Rhea" id="RHEA:46609"/>
    </physiologicalReaction>
</comment>
<dbReference type="SMART" id="SM00564">
    <property type="entry name" value="PQQ"/>
    <property type="match status" value="2"/>
</dbReference>
<dbReference type="PROSITE" id="PS00108">
    <property type="entry name" value="PROTEIN_KINASE_ST"/>
    <property type="match status" value="1"/>
</dbReference>
<keyword evidence="6" id="KW-0812">Transmembrane</keyword>
<keyword evidence="7" id="KW-0479">Metal-binding</keyword>
<feature type="region of interest" description="Disordered" evidence="19">
    <location>
        <begin position="618"/>
        <end position="666"/>
    </location>
</feature>
<keyword evidence="8 20" id="KW-0732">Signal</keyword>
<dbReference type="GO" id="GO:0006397">
    <property type="term" value="P:mRNA processing"/>
    <property type="evidence" value="ECO:0007669"/>
    <property type="project" value="InterPro"/>
</dbReference>
<dbReference type="PROSITE" id="PS50011">
    <property type="entry name" value="PROTEIN_KINASE_DOM"/>
    <property type="match status" value="1"/>
</dbReference>
<organism evidence="23 24">
    <name type="scientific">Lachancea meyersii CBS 8951</name>
    <dbReference type="NCBI Taxonomy" id="1266667"/>
    <lineage>
        <taxon>Eukaryota</taxon>
        <taxon>Fungi</taxon>
        <taxon>Dikarya</taxon>
        <taxon>Ascomycota</taxon>
        <taxon>Saccharomycotina</taxon>
        <taxon>Saccharomycetes</taxon>
        <taxon>Saccharomycetales</taxon>
        <taxon>Saccharomycetaceae</taxon>
        <taxon>Lachancea</taxon>
    </lineage>
</organism>
<dbReference type="InterPro" id="IPR010513">
    <property type="entry name" value="KEN_dom"/>
</dbReference>
<evidence type="ECO:0000256" key="12">
    <source>
        <dbReference type="ARBA" id="ARBA00022840"/>
    </source>
</evidence>
<dbReference type="GO" id="GO:0051082">
    <property type="term" value="F:unfolded protein binding"/>
    <property type="evidence" value="ECO:0007669"/>
    <property type="project" value="TreeGrafter"/>
</dbReference>
<keyword evidence="9" id="KW-0547">Nucleotide-binding</keyword>
<evidence type="ECO:0000256" key="8">
    <source>
        <dbReference type="ARBA" id="ARBA00022729"/>
    </source>
</evidence>
<dbReference type="EMBL" id="LT598477">
    <property type="protein sequence ID" value="SCU95977.1"/>
    <property type="molecule type" value="Genomic_DNA"/>
</dbReference>
<keyword evidence="16" id="KW-0325">Glycoprotein</keyword>
<dbReference type="InterPro" id="IPR018391">
    <property type="entry name" value="PQQ_b-propeller_rpt"/>
</dbReference>
<dbReference type="GO" id="GO:0070059">
    <property type="term" value="P:intrinsic apoptotic signaling pathway in response to endoplasmic reticulum stress"/>
    <property type="evidence" value="ECO:0007669"/>
    <property type="project" value="TreeGrafter"/>
</dbReference>
<dbReference type="OrthoDB" id="63989at2759"/>
<dbReference type="CDD" id="cd10422">
    <property type="entry name" value="RNase_Ire1"/>
    <property type="match status" value="1"/>
</dbReference>
<dbReference type="GO" id="GO:0004674">
    <property type="term" value="F:protein serine/threonine kinase activity"/>
    <property type="evidence" value="ECO:0007669"/>
    <property type="project" value="UniProtKB-KW"/>
</dbReference>
<dbReference type="PANTHER" id="PTHR13954:SF6">
    <property type="entry name" value="NON-SPECIFIC SERINE_THREONINE PROTEIN KINASE"/>
    <property type="match status" value="1"/>
</dbReference>
<evidence type="ECO:0000256" key="15">
    <source>
        <dbReference type="ARBA" id="ARBA00023136"/>
    </source>
</evidence>
<evidence type="ECO:0000256" key="6">
    <source>
        <dbReference type="ARBA" id="ARBA00022692"/>
    </source>
</evidence>
<feature type="domain" description="Protein kinase" evidence="21">
    <location>
        <begin position="675"/>
        <end position="981"/>
    </location>
</feature>
<dbReference type="AlphaFoldDB" id="A0A1G4JXU0"/>
<evidence type="ECO:0000256" key="18">
    <source>
        <dbReference type="ARBA" id="ARBA00048977"/>
    </source>
</evidence>
<feature type="compositionally biased region" description="Acidic residues" evidence="19">
    <location>
        <begin position="619"/>
        <end position="630"/>
    </location>
</feature>
<dbReference type="GO" id="GO:0004521">
    <property type="term" value="F:RNA endonuclease activity"/>
    <property type="evidence" value="ECO:0007669"/>
    <property type="project" value="InterPro"/>
</dbReference>